<dbReference type="CDD" id="cd18787">
    <property type="entry name" value="SF2_C_DEAD"/>
    <property type="match status" value="1"/>
</dbReference>
<feature type="domain" description="Helicase C-terminal" evidence="12">
    <location>
        <begin position="337"/>
        <end position="495"/>
    </location>
</feature>
<sequence>MPALLSDPLSPEELKGSKKAKVSEKSKKDKKRKAEEEEEDKSDTTSEYSSEVPEKKKKKKKKADANGPSPKKMKLKEKEEETDEPESGSDVDDPNALSNFRISKALVEALNSKGIKALFPIQAMTFDLVLDGFDLVGRARTGQGKTLAFVLPILESLTNGRLKASKRTGYKRPPSVLVLLPTRELAIQVHSEFEVYGGVVGLSSCCVYGGSPYRAQEMSIKRGVDILVGTPGRVKDHIERGTLDLRALNFRVLDEADEMLRMGFVEDVELILGKVEDANKVQTLLFSATLPDWVKQISARFLKEDKKTADLVCNEKLKASATVRHLALSCLKSTRQQIIPDIIRCYSSGGRTIIFTETKESASELAGLLPGSRALHGDVMQQQREVILTGFRSGKFLVLVATNVAARGLDINDVQLIIQCEPPRDVEAYIHRSGRTGRAGNTGVAILLYEPRYKFSVSRIEKESGVKFEYISAPQPAEIAELVGSEAASAISNVSDSVIPVFRSQAEQLLSTSGLSPVDLLAKALAKAAGFLDIKKRSLLSSLENYVTVILQTGNTIYSPSFVFSVLGRHFPEEKIQNLENVSLTEDGYGAVFDVRADDVDAFLEVQGKTSSNFSIEVLETLPPLQDRQNRGTNSGRGRFGRGGGGFSGGRGGFYGGRGGGNRFSGRGNRGRGRGGGGWNNFSQRN</sequence>
<dbReference type="InterPro" id="IPR011545">
    <property type="entry name" value="DEAD/DEAH_box_helicase_dom"/>
</dbReference>
<evidence type="ECO:0000256" key="4">
    <source>
        <dbReference type="ARBA" id="ARBA00022801"/>
    </source>
</evidence>
<evidence type="ECO:0000259" key="12">
    <source>
        <dbReference type="PROSITE" id="PS51194"/>
    </source>
</evidence>
<dbReference type="Pfam" id="PF00270">
    <property type="entry name" value="DEAD"/>
    <property type="match status" value="1"/>
</dbReference>
<dbReference type="Proteomes" id="UP000734854">
    <property type="component" value="Unassembled WGS sequence"/>
</dbReference>
<dbReference type="PROSITE" id="PS00039">
    <property type="entry name" value="DEAD_ATP_HELICASE"/>
    <property type="match status" value="1"/>
</dbReference>
<dbReference type="PANTHER" id="PTHR47963">
    <property type="entry name" value="DEAD-BOX ATP-DEPENDENT RNA HELICASE 47, MITOCHONDRIAL"/>
    <property type="match status" value="1"/>
</dbReference>
<evidence type="ECO:0000256" key="3">
    <source>
        <dbReference type="ARBA" id="ARBA00022741"/>
    </source>
</evidence>
<comment type="catalytic activity">
    <reaction evidence="8">
        <text>ATP + H2O = ADP + phosphate + H(+)</text>
        <dbReference type="Rhea" id="RHEA:13065"/>
        <dbReference type="ChEBI" id="CHEBI:15377"/>
        <dbReference type="ChEBI" id="CHEBI:15378"/>
        <dbReference type="ChEBI" id="CHEBI:30616"/>
        <dbReference type="ChEBI" id="CHEBI:43474"/>
        <dbReference type="ChEBI" id="CHEBI:456216"/>
        <dbReference type="EC" id="3.6.4.13"/>
    </reaction>
</comment>
<dbReference type="PROSITE" id="PS51194">
    <property type="entry name" value="HELICASE_CTER"/>
    <property type="match status" value="1"/>
</dbReference>
<feature type="region of interest" description="Disordered" evidence="10">
    <location>
        <begin position="1"/>
        <end position="95"/>
    </location>
</feature>
<keyword evidence="7" id="KW-0694">RNA-binding</keyword>
<evidence type="ECO:0000256" key="7">
    <source>
        <dbReference type="ARBA" id="ARBA00022884"/>
    </source>
</evidence>
<dbReference type="OrthoDB" id="4255at2759"/>
<feature type="domain" description="Helicase ATP-binding" evidence="11">
    <location>
        <begin position="126"/>
        <end position="308"/>
    </location>
</feature>
<evidence type="ECO:0000313" key="14">
    <source>
        <dbReference type="Proteomes" id="UP000734854"/>
    </source>
</evidence>
<dbReference type="Pfam" id="PF00271">
    <property type="entry name" value="Helicase_C"/>
    <property type="match status" value="1"/>
</dbReference>
<name>A0A8J5LGL4_ZINOF</name>
<reference evidence="13 14" key="1">
    <citation type="submission" date="2020-08" db="EMBL/GenBank/DDBJ databases">
        <title>Plant Genome Project.</title>
        <authorList>
            <person name="Zhang R.-G."/>
        </authorList>
    </citation>
    <scope>NUCLEOTIDE SEQUENCE [LARGE SCALE GENOMIC DNA]</scope>
    <source>
        <tissue evidence="13">Rhizome</tissue>
    </source>
</reference>
<dbReference type="InterPro" id="IPR014001">
    <property type="entry name" value="Helicase_ATP-bd"/>
</dbReference>
<keyword evidence="4 9" id="KW-0378">Hydrolase</keyword>
<evidence type="ECO:0000256" key="6">
    <source>
        <dbReference type="ARBA" id="ARBA00022840"/>
    </source>
</evidence>
<dbReference type="InterPro" id="IPR059027">
    <property type="entry name" value="DD_DDX21-DDX50"/>
</dbReference>
<keyword evidence="3 9" id="KW-0547">Nucleotide-binding</keyword>
<evidence type="ECO:0000259" key="11">
    <source>
        <dbReference type="PROSITE" id="PS51192"/>
    </source>
</evidence>
<dbReference type="PROSITE" id="PS51192">
    <property type="entry name" value="HELICASE_ATP_BIND_1"/>
    <property type="match status" value="1"/>
</dbReference>
<evidence type="ECO:0000256" key="2">
    <source>
        <dbReference type="ARBA" id="ARBA00012552"/>
    </source>
</evidence>
<keyword evidence="5 9" id="KW-0347">Helicase</keyword>
<dbReference type="EMBL" id="JACMSC010000006">
    <property type="protein sequence ID" value="KAG6516995.1"/>
    <property type="molecule type" value="Genomic_DNA"/>
</dbReference>
<dbReference type="InterPro" id="IPR044742">
    <property type="entry name" value="DEAD/DEAH_RhlB"/>
</dbReference>
<dbReference type="AlphaFoldDB" id="A0A8J5LGL4"/>
<organism evidence="13 14">
    <name type="scientific">Zingiber officinale</name>
    <name type="common">Ginger</name>
    <name type="synonym">Amomum zingiber</name>
    <dbReference type="NCBI Taxonomy" id="94328"/>
    <lineage>
        <taxon>Eukaryota</taxon>
        <taxon>Viridiplantae</taxon>
        <taxon>Streptophyta</taxon>
        <taxon>Embryophyta</taxon>
        <taxon>Tracheophyta</taxon>
        <taxon>Spermatophyta</taxon>
        <taxon>Magnoliopsida</taxon>
        <taxon>Liliopsida</taxon>
        <taxon>Zingiberales</taxon>
        <taxon>Zingiberaceae</taxon>
        <taxon>Zingiber</taxon>
    </lineage>
</organism>
<dbReference type="EC" id="3.6.4.13" evidence="2"/>
<dbReference type="GO" id="GO:0003724">
    <property type="term" value="F:RNA helicase activity"/>
    <property type="evidence" value="ECO:0007669"/>
    <property type="project" value="UniProtKB-EC"/>
</dbReference>
<dbReference type="InterPro" id="IPR012562">
    <property type="entry name" value="GUCT"/>
</dbReference>
<evidence type="ECO:0000256" key="10">
    <source>
        <dbReference type="SAM" id="MobiDB-lite"/>
    </source>
</evidence>
<feature type="region of interest" description="Disordered" evidence="10">
    <location>
        <begin position="625"/>
        <end position="686"/>
    </location>
</feature>
<dbReference type="CDD" id="cd00268">
    <property type="entry name" value="DEADc"/>
    <property type="match status" value="1"/>
</dbReference>
<gene>
    <name evidence="13" type="ORF">ZIOFF_020372</name>
</gene>
<dbReference type="SMART" id="SM00487">
    <property type="entry name" value="DEXDc"/>
    <property type="match status" value="1"/>
</dbReference>
<dbReference type="InterPro" id="IPR001650">
    <property type="entry name" value="Helicase_C-like"/>
</dbReference>
<evidence type="ECO:0000256" key="1">
    <source>
        <dbReference type="ARBA" id="ARBA00006517"/>
    </source>
</evidence>
<dbReference type="SMART" id="SM00490">
    <property type="entry name" value="HELICc"/>
    <property type="match status" value="1"/>
</dbReference>
<evidence type="ECO:0000256" key="9">
    <source>
        <dbReference type="RuleBase" id="RU000492"/>
    </source>
</evidence>
<feature type="compositionally biased region" description="Basic and acidic residues" evidence="10">
    <location>
        <begin position="12"/>
        <end position="35"/>
    </location>
</feature>
<dbReference type="GO" id="GO:0016787">
    <property type="term" value="F:hydrolase activity"/>
    <property type="evidence" value="ECO:0007669"/>
    <property type="project" value="UniProtKB-KW"/>
</dbReference>
<dbReference type="GO" id="GO:0005524">
    <property type="term" value="F:ATP binding"/>
    <property type="evidence" value="ECO:0007669"/>
    <property type="project" value="UniProtKB-KW"/>
</dbReference>
<feature type="compositionally biased region" description="Acidic residues" evidence="10">
    <location>
        <begin position="80"/>
        <end position="93"/>
    </location>
</feature>
<dbReference type="InterPro" id="IPR050547">
    <property type="entry name" value="DEAD_box_RNA_helicases"/>
</dbReference>
<dbReference type="CDD" id="cd12937">
    <property type="entry name" value="GUCT_RH7_like"/>
    <property type="match status" value="1"/>
</dbReference>
<dbReference type="PANTHER" id="PTHR47963:SF8">
    <property type="entry name" value="ATP-DEPENDENT RNA HELICASE DEAD"/>
    <property type="match status" value="1"/>
</dbReference>
<dbReference type="Pfam" id="PF26142">
    <property type="entry name" value="DD_DDX21-DDX50"/>
    <property type="match status" value="1"/>
</dbReference>
<dbReference type="InterPro" id="IPR000629">
    <property type="entry name" value="RNA-helicase_DEAD-box_CS"/>
</dbReference>
<keyword evidence="6 9" id="KW-0067">ATP-binding</keyword>
<dbReference type="GO" id="GO:0003723">
    <property type="term" value="F:RNA binding"/>
    <property type="evidence" value="ECO:0007669"/>
    <property type="project" value="UniProtKB-KW"/>
</dbReference>
<evidence type="ECO:0000256" key="8">
    <source>
        <dbReference type="ARBA" id="ARBA00047984"/>
    </source>
</evidence>
<dbReference type="Pfam" id="PF08152">
    <property type="entry name" value="GUCT"/>
    <property type="match status" value="1"/>
</dbReference>
<feature type="compositionally biased region" description="Gly residues" evidence="10">
    <location>
        <begin position="641"/>
        <end position="663"/>
    </location>
</feature>
<accession>A0A8J5LGL4</accession>
<proteinExistence type="inferred from homology"/>
<comment type="caution">
    <text evidence="13">The sequence shown here is derived from an EMBL/GenBank/DDBJ whole genome shotgun (WGS) entry which is preliminary data.</text>
</comment>
<keyword evidence="14" id="KW-1185">Reference proteome</keyword>
<protein>
    <recommendedName>
        <fullName evidence="2">RNA helicase</fullName>
        <ecNumber evidence="2">3.6.4.13</ecNumber>
    </recommendedName>
</protein>
<evidence type="ECO:0000256" key="5">
    <source>
        <dbReference type="ARBA" id="ARBA00022806"/>
    </source>
</evidence>
<evidence type="ECO:0000313" key="13">
    <source>
        <dbReference type="EMBL" id="KAG6516995.1"/>
    </source>
</evidence>
<comment type="similarity">
    <text evidence="1">Belongs to the DEAD box helicase family. DDX21/DDX50 subfamily.</text>
</comment>